<dbReference type="Pfam" id="PF13440">
    <property type="entry name" value="Polysacc_synt_3"/>
    <property type="match status" value="1"/>
</dbReference>
<accession>A0A855IQG1</accession>
<dbReference type="AlphaFoldDB" id="A0A855IQG1"/>
<feature type="transmembrane region" description="Helical" evidence="7">
    <location>
        <begin position="34"/>
        <end position="58"/>
    </location>
</feature>
<evidence type="ECO:0000256" key="6">
    <source>
        <dbReference type="ARBA" id="ARBA00023136"/>
    </source>
</evidence>
<feature type="transmembrane region" description="Helical" evidence="7">
    <location>
        <begin position="434"/>
        <end position="453"/>
    </location>
</feature>
<proteinExistence type="inferred from homology"/>
<keyword evidence="3" id="KW-1003">Cell membrane</keyword>
<feature type="transmembrane region" description="Helical" evidence="7">
    <location>
        <begin position="246"/>
        <end position="268"/>
    </location>
</feature>
<gene>
    <name evidence="8" type="ORF">BCT50_22940</name>
</gene>
<feature type="transmembrane region" description="Helical" evidence="7">
    <location>
        <begin position="350"/>
        <end position="370"/>
    </location>
</feature>
<feature type="transmembrane region" description="Helical" evidence="7">
    <location>
        <begin position="408"/>
        <end position="428"/>
    </location>
</feature>
<dbReference type="InterPro" id="IPR050833">
    <property type="entry name" value="Poly_Biosynth_Transport"/>
</dbReference>
<evidence type="ECO:0000313" key="8">
    <source>
        <dbReference type="EMBL" id="PMM58016.1"/>
    </source>
</evidence>
<evidence type="ECO:0000256" key="7">
    <source>
        <dbReference type="SAM" id="Phobius"/>
    </source>
</evidence>
<comment type="subcellular location">
    <subcellularLocation>
        <location evidence="1">Cell membrane</location>
        <topology evidence="1">Multi-pass membrane protein</topology>
    </subcellularLocation>
</comment>
<feature type="transmembrane region" description="Helical" evidence="7">
    <location>
        <begin position="280"/>
        <end position="303"/>
    </location>
</feature>
<evidence type="ECO:0000256" key="4">
    <source>
        <dbReference type="ARBA" id="ARBA00022692"/>
    </source>
</evidence>
<keyword evidence="4 7" id="KW-0812">Transmembrane</keyword>
<feature type="transmembrane region" description="Helical" evidence="7">
    <location>
        <begin position="213"/>
        <end position="234"/>
    </location>
</feature>
<comment type="caution">
    <text evidence="8">The sequence shown here is derived from an EMBL/GenBank/DDBJ whole genome shotgun (WGS) entry which is preliminary data.</text>
</comment>
<feature type="transmembrane region" description="Helical" evidence="7">
    <location>
        <begin position="315"/>
        <end position="338"/>
    </location>
</feature>
<dbReference type="PANTHER" id="PTHR30250">
    <property type="entry name" value="PST FAMILY PREDICTED COLANIC ACID TRANSPORTER"/>
    <property type="match status" value="1"/>
</dbReference>
<comment type="similarity">
    <text evidence="2">Belongs to the polysaccharide synthase family.</text>
</comment>
<feature type="transmembrane region" description="Helical" evidence="7">
    <location>
        <begin position="150"/>
        <end position="175"/>
    </location>
</feature>
<sequence length="458" mass="52198">MTKKMSSIVSFTLLSLILKHVVQVSILVITTRTLSASFIGDLVLFNVAIGLLVSLAQLGVTPSIINKDILDKNIMGRFIAIMFVMFSIFSSVLFLLSPSINGLLNNNIIDDYLAYIILIFLFRLLYLVSEANLMKSLMFKEIFFCEALSYFLGLIAFLTFMLSNQMFFGVIMYYLTQSLSLYFISSIVSKTPLVPSFNRCFSEMDFTFSWKFGVYQLVSVINVNIDNIFISRYFGSTSLAYYSRSYQLFVMPAVLLGQVVSKVSFPYLKEKKNEAAIQYYIQNILLLTLSISLPISVFVFFSAKPIVLIIFGDKWIAVAEILKVFSMFLFFRIIYKLFEPVLLLRSNSKALLTSSCFYLFSLIFSLYISIGESMEFVAMVVGICVIIYSCLMAYPLKKELLVCLKSNSSQINFILFITTSYYVIVYGATTVLDGFLNLILNSIMLVLSWFLLLRKYKL</sequence>
<dbReference type="Proteomes" id="UP000235554">
    <property type="component" value="Unassembled WGS sequence"/>
</dbReference>
<keyword evidence="5 7" id="KW-1133">Transmembrane helix</keyword>
<dbReference type="GO" id="GO:0005886">
    <property type="term" value="C:plasma membrane"/>
    <property type="evidence" value="ECO:0007669"/>
    <property type="project" value="UniProtKB-SubCell"/>
</dbReference>
<evidence type="ECO:0000313" key="9">
    <source>
        <dbReference type="Proteomes" id="UP000235554"/>
    </source>
</evidence>
<feature type="transmembrane region" description="Helical" evidence="7">
    <location>
        <begin position="112"/>
        <end position="129"/>
    </location>
</feature>
<feature type="transmembrane region" description="Helical" evidence="7">
    <location>
        <begin position="376"/>
        <end position="396"/>
    </location>
</feature>
<evidence type="ECO:0000256" key="1">
    <source>
        <dbReference type="ARBA" id="ARBA00004651"/>
    </source>
</evidence>
<feature type="transmembrane region" description="Helical" evidence="7">
    <location>
        <begin position="78"/>
        <end position="100"/>
    </location>
</feature>
<keyword evidence="6 7" id="KW-0472">Membrane</keyword>
<name>A0A855IQG1_9VIBR</name>
<dbReference type="EMBL" id="MCZJ01000014">
    <property type="protein sequence ID" value="PMM58016.1"/>
    <property type="molecule type" value="Genomic_DNA"/>
</dbReference>
<evidence type="ECO:0000256" key="5">
    <source>
        <dbReference type="ARBA" id="ARBA00022989"/>
    </source>
</evidence>
<evidence type="ECO:0000256" key="2">
    <source>
        <dbReference type="ARBA" id="ARBA00007430"/>
    </source>
</evidence>
<reference evidence="9" key="1">
    <citation type="submission" date="2016-07" db="EMBL/GenBank/DDBJ databases">
        <title>Nontailed viruses are major unrecognized killers of bacteria in the ocean.</title>
        <authorList>
            <person name="Kauffman K."/>
            <person name="Hussain F."/>
            <person name="Yang J."/>
            <person name="Arevalo P."/>
            <person name="Brown J."/>
            <person name="Cutler M."/>
            <person name="Kelly L."/>
            <person name="Polz M.F."/>
        </authorList>
    </citation>
    <scope>NUCLEOTIDE SEQUENCE [LARGE SCALE GENOMIC DNA]</scope>
    <source>
        <strain evidence="9">10N.261.48.A1</strain>
    </source>
</reference>
<organism evidence="8 9">
    <name type="scientific">Vibrio lentus</name>
    <dbReference type="NCBI Taxonomy" id="136468"/>
    <lineage>
        <taxon>Bacteria</taxon>
        <taxon>Pseudomonadati</taxon>
        <taxon>Pseudomonadota</taxon>
        <taxon>Gammaproteobacteria</taxon>
        <taxon>Vibrionales</taxon>
        <taxon>Vibrionaceae</taxon>
        <taxon>Vibrio</taxon>
    </lineage>
</organism>
<dbReference type="PANTHER" id="PTHR30250:SF10">
    <property type="entry name" value="LIPOPOLYSACCHARIDE BIOSYNTHESIS PROTEIN WZXC"/>
    <property type="match status" value="1"/>
</dbReference>
<dbReference type="RefSeq" id="WP_102362148.1">
    <property type="nucleotide sequence ID" value="NZ_MCZJ01000014.1"/>
</dbReference>
<evidence type="ECO:0000256" key="3">
    <source>
        <dbReference type="ARBA" id="ARBA00022475"/>
    </source>
</evidence>
<evidence type="ECO:0008006" key="10">
    <source>
        <dbReference type="Google" id="ProtNLM"/>
    </source>
</evidence>
<protein>
    <recommendedName>
        <fullName evidence="10">Lipopolysaccharide biosynthesis protein</fullName>
    </recommendedName>
</protein>